<comment type="caution">
    <text evidence="1">The sequence shown here is derived from an EMBL/GenBank/DDBJ whole genome shotgun (WGS) entry which is preliminary data.</text>
</comment>
<sequence length="62" mass="7342">MMSITAMDTFQANLHSTLYFIDIVFWQTFYSFQYRGIDPHKKKLLRQDHGTPMLWSPSSSLL</sequence>
<reference evidence="1 2" key="1">
    <citation type="journal article" date="2017" name="Gigascience">
        <title>Draft genome of the honey bee ectoparasitic mite, Tropilaelaps mercedesae, is shaped by the parasitic life history.</title>
        <authorList>
            <person name="Dong X."/>
            <person name="Armstrong S.D."/>
            <person name="Xia D."/>
            <person name="Makepeace B.L."/>
            <person name="Darby A.C."/>
            <person name="Kadowaki T."/>
        </authorList>
    </citation>
    <scope>NUCLEOTIDE SEQUENCE [LARGE SCALE GENOMIC DNA]</scope>
    <source>
        <strain evidence="1">Wuxi-XJTLU</strain>
    </source>
</reference>
<dbReference type="InParanoid" id="A0A1V9XTG0"/>
<protein>
    <submittedName>
        <fullName evidence="1">Uncharacterized protein</fullName>
    </submittedName>
</protein>
<dbReference type="Proteomes" id="UP000192247">
    <property type="component" value="Unassembled WGS sequence"/>
</dbReference>
<evidence type="ECO:0000313" key="1">
    <source>
        <dbReference type="EMBL" id="OQR76733.1"/>
    </source>
</evidence>
<dbReference type="AlphaFoldDB" id="A0A1V9XTG0"/>
<gene>
    <name evidence="1" type="ORF">BIW11_03016</name>
</gene>
<dbReference type="EMBL" id="MNPL01004465">
    <property type="protein sequence ID" value="OQR76733.1"/>
    <property type="molecule type" value="Genomic_DNA"/>
</dbReference>
<proteinExistence type="predicted"/>
<name>A0A1V9XTG0_9ACAR</name>
<evidence type="ECO:0000313" key="2">
    <source>
        <dbReference type="Proteomes" id="UP000192247"/>
    </source>
</evidence>
<organism evidence="1 2">
    <name type="scientific">Tropilaelaps mercedesae</name>
    <dbReference type="NCBI Taxonomy" id="418985"/>
    <lineage>
        <taxon>Eukaryota</taxon>
        <taxon>Metazoa</taxon>
        <taxon>Ecdysozoa</taxon>
        <taxon>Arthropoda</taxon>
        <taxon>Chelicerata</taxon>
        <taxon>Arachnida</taxon>
        <taxon>Acari</taxon>
        <taxon>Parasitiformes</taxon>
        <taxon>Mesostigmata</taxon>
        <taxon>Gamasina</taxon>
        <taxon>Dermanyssoidea</taxon>
        <taxon>Laelapidae</taxon>
        <taxon>Tropilaelaps</taxon>
    </lineage>
</organism>
<keyword evidence="2" id="KW-1185">Reference proteome</keyword>
<accession>A0A1V9XTG0</accession>